<sequence length="143" mass="15934">MASSSLLLSPSEEFRGLPKCPRTASATAQRIKETTMVHSSQPAALPSPTQLGMIRIFNNKNVLFLGDSGARFVYRDLYRILHKDRSTSPVEIRGQWGHHPCYINESPMKLVGKDGVSVETNCRMFKKPESSTTLLYPGRYCGS</sequence>
<dbReference type="Proteomes" id="UP000663877">
    <property type="component" value="Unassembled WGS sequence"/>
</dbReference>
<evidence type="ECO:0000313" key="3">
    <source>
        <dbReference type="EMBL" id="CAF1148209.1"/>
    </source>
</evidence>
<dbReference type="EMBL" id="CAJNOI010000165">
    <property type="protein sequence ID" value="CAF1148209.1"/>
    <property type="molecule type" value="Genomic_DNA"/>
</dbReference>
<evidence type="ECO:0000256" key="1">
    <source>
        <dbReference type="SAM" id="MobiDB-lite"/>
    </source>
</evidence>
<proteinExistence type="predicted"/>
<dbReference type="OrthoDB" id="9975373at2759"/>
<accession>A0A814SJB0</accession>
<dbReference type="Proteomes" id="UP000663832">
    <property type="component" value="Unassembled WGS sequence"/>
</dbReference>
<reference evidence="3" key="1">
    <citation type="submission" date="2021-02" db="EMBL/GenBank/DDBJ databases">
        <authorList>
            <person name="Nowell W R."/>
        </authorList>
    </citation>
    <scope>NUCLEOTIDE SEQUENCE</scope>
</reference>
<protein>
    <submittedName>
        <fullName evidence="3">Uncharacterized protein</fullName>
    </submittedName>
</protein>
<name>A0A814SJB0_9BILA</name>
<comment type="caution">
    <text evidence="3">The sequence shown here is derived from an EMBL/GenBank/DDBJ whole genome shotgun (WGS) entry which is preliminary data.</text>
</comment>
<evidence type="ECO:0000313" key="2">
    <source>
        <dbReference type="EMBL" id="CAF0853606.1"/>
    </source>
</evidence>
<feature type="compositionally biased region" description="Low complexity" evidence="1">
    <location>
        <begin position="1"/>
        <end position="11"/>
    </location>
</feature>
<organism evidence="3 5">
    <name type="scientific">Adineta steineri</name>
    <dbReference type="NCBI Taxonomy" id="433720"/>
    <lineage>
        <taxon>Eukaryota</taxon>
        <taxon>Metazoa</taxon>
        <taxon>Spiralia</taxon>
        <taxon>Gnathifera</taxon>
        <taxon>Rotifera</taxon>
        <taxon>Eurotatoria</taxon>
        <taxon>Bdelloidea</taxon>
        <taxon>Adinetida</taxon>
        <taxon>Adinetidae</taxon>
        <taxon>Adineta</taxon>
    </lineage>
</organism>
<keyword evidence="4" id="KW-1185">Reference proteome</keyword>
<dbReference type="AlphaFoldDB" id="A0A814SJB0"/>
<feature type="region of interest" description="Disordered" evidence="1">
    <location>
        <begin position="1"/>
        <end position="23"/>
    </location>
</feature>
<gene>
    <name evidence="3" type="ORF">BJG266_LOCUS23941</name>
    <name evidence="2" type="ORF">QVE165_LOCUS6976</name>
</gene>
<evidence type="ECO:0000313" key="5">
    <source>
        <dbReference type="Proteomes" id="UP000663877"/>
    </source>
</evidence>
<dbReference type="EMBL" id="CAJNOM010000029">
    <property type="protein sequence ID" value="CAF0853606.1"/>
    <property type="molecule type" value="Genomic_DNA"/>
</dbReference>
<evidence type="ECO:0000313" key="4">
    <source>
        <dbReference type="Proteomes" id="UP000663832"/>
    </source>
</evidence>